<dbReference type="SMART" id="SM00236">
    <property type="entry name" value="fCBD"/>
    <property type="match status" value="1"/>
</dbReference>
<dbReference type="CAZy" id="GH5">
    <property type="family name" value="Glycoside Hydrolase Family 5"/>
</dbReference>
<comment type="catalytic activity">
    <reaction evidence="1">
        <text>Random hydrolysis of (1-&gt;4)-beta-D-mannosidic linkages in mannans, galactomannans and glucomannans.</text>
        <dbReference type="EC" id="3.2.1.78"/>
    </reaction>
</comment>
<evidence type="ECO:0000256" key="8">
    <source>
        <dbReference type="ARBA" id="ARBA00023295"/>
    </source>
</evidence>
<dbReference type="PROSITE" id="PS51164">
    <property type="entry name" value="CBM1_2"/>
    <property type="match status" value="1"/>
</dbReference>
<comment type="subcellular location">
    <subcellularLocation>
        <location evidence="2">Secreted</location>
    </subcellularLocation>
</comment>
<organism evidence="11">
    <name type="scientific">Phanerodontia chrysosporium</name>
    <name type="common">White-rot fungus</name>
    <name type="synonym">Sporotrichum pruinosum</name>
    <dbReference type="NCBI Taxonomy" id="2822231"/>
    <lineage>
        <taxon>Eukaryota</taxon>
        <taxon>Fungi</taxon>
        <taxon>Dikarya</taxon>
        <taxon>Basidiomycota</taxon>
        <taxon>Agaricomycotina</taxon>
        <taxon>Agaricomycetes</taxon>
        <taxon>Polyporales</taxon>
        <taxon>Phanerochaetaceae</taxon>
        <taxon>Phanerodontia</taxon>
    </lineage>
</organism>
<keyword evidence="8 11" id="KW-0326">Glycosidase</keyword>
<evidence type="ECO:0000256" key="5">
    <source>
        <dbReference type="ARBA" id="ARBA00022525"/>
    </source>
</evidence>
<name>Q0PQY7_PHACH</name>
<evidence type="ECO:0000256" key="1">
    <source>
        <dbReference type="ARBA" id="ARBA00001678"/>
    </source>
</evidence>
<dbReference type="SUPFAM" id="SSF57180">
    <property type="entry name" value="Cellulose-binding domain"/>
    <property type="match status" value="1"/>
</dbReference>
<accession>Q0PQY7</accession>
<dbReference type="PROSITE" id="PS00562">
    <property type="entry name" value="CBM1_1"/>
    <property type="match status" value="1"/>
</dbReference>
<dbReference type="InterPro" id="IPR001547">
    <property type="entry name" value="Glyco_hydro_5"/>
</dbReference>
<dbReference type="Pfam" id="PF00734">
    <property type="entry name" value="CBM_1"/>
    <property type="match status" value="1"/>
</dbReference>
<comment type="similarity">
    <text evidence="3">Belongs to the glycosyl hydrolase 5 (cellulase A) family.</text>
</comment>
<dbReference type="AlphaFoldDB" id="Q0PQY7"/>
<evidence type="ECO:0000259" key="10">
    <source>
        <dbReference type="PROSITE" id="PS51164"/>
    </source>
</evidence>
<proteinExistence type="evidence at transcript level"/>
<dbReference type="EC" id="3.2.1.78" evidence="4"/>
<dbReference type="CAZy" id="CBM1">
    <property type="family name" value="Carbohydrate-Binding Module Family 1"/>
</dbReference>
<evidence type="ECO:0000256" key="4">
    <source>
        <dbReference type="ARBA" id="ARBA00012706"/>
    </source>
</evidence>
<evidence type="ECO:0000256" key="7">
    <source>
        <dbReference type="ARBA" id="ARBA00022801"/>
    </source>
</evidence>
<dbReference type="GO" id="GO:0005576">
    <property type="term" value="C:extracellular region"/>
    <property type="evidence" value="ECO:0007669"/>
    <property type="project" value="UniProtKB-SubCell"/>
</dbReference>
<dbReference type="Pfam" id="PF26410">
    <property type="entry name" value="GH5_mannosidase"/>
    <property type="match status" value="1"/>
</dbReference>
<feature type="signal peptide" evidence="9">
    <location>
        <begin position="1"/>
        <end position="19"/>
    </location>
</feature>
<keyword evidence="7 11" id="KW-0378">Hydrolase</keyword>
<dbReference type="InterPro" id="IPR035971">
    <property type="entry name" value="CBD_sf"/>
</dbReference>
<dbReference type="EMBL" id="DQ779965">
    <property type="protein sequence ID" value="ABG79371.1"/>
    <property type="molecule type" value="mRNA"/>
</dbReference>
<dbReference type="InterPro" id="IPR000254">
    <property type="entry name" value="CBD"/>
</dbReference>
<evidence type="ECO:0000313" key="11">
    <source>
        <dbReference type="EMBL" id="ABG79371.1"/>
    </source>
</evidence>
<dbReference type="GO" id="GO:0016985">
    <property type="term" value="F:mannan endo-1,4-beta-mannosidase activity"/>
    <property type="evidence" value="ECO:0007669"/>
    <property type="project" value="UniProtKB-EC"/>
</dbReference>
<dbReference type="GO" id="GO:0046355">
    <property type="term" value="P:mannan catabolic process"/>
    <property type="evidence" value="ECO:0007669"/>
    <property type="project" value="UniProtKB-ARBA"/>
</dbReference>
<evidence type="ECO:0000256" key="2">
    <source>
        <dbReference type="ARBA" id="ARBA00004613"/>
    </source>
</evidence>
<protein>
    <recommendedName>
        <fullName evidence="4">mannan endo-1,4-beta-mannosidase</fullName>
        <ecNumber evidence="4">3.2.1.78</ecNumber>
    </recommendedName>
</protein>
<dbReference type="InterPro" id="IPR017853">
    <property type="entry name" value="GH"/>
</dbReference>
<sequence length="455" mass="48757">MLRASLLAAICAAGLPAWAAVPMWGQCGGMTYTGDTVCATGTTCVYLNEWFSQCILDAPTSTLPSTSSRPTSVASSSVAASSTASASSPSSTGFVTVSGQKFMLDGEEFTVVGENAYWIGLFDYGVADVDKAYQDIVNAGSTVVRTLGFNDVTPADIAEYPVYYQSWSNGTGTINLGPNGLQNFDQVVARAKAHGLRLLVTLTNNWSDYGGMDVYVQQILGSTYHDLFYTDPQVIAAFKKYINGFVSRYVDEPTILAWELANEPRCAGSTGVTTGNCTNPTITQWIAEISAYIKSIDPNHLVGVGDEGFINDPGNPSYPYQYVEGTLGIDFEANLQIPTIDFGTFHMYPESWGQTNDPSAVGWGNQWITDHAAMGRSAGKPVIMEEFGVTIADQALTYAEWYDTVISTGLAGDLIWQAGSHLSGGDTPNDGYAEYPDGDVYPIIQQHAAALKARG</sequence>
<feature type="domain" description="CBM1" evidence="10">
    <location>
        <begin position="19"/>
        <end position="55"/>
    </location>
</feature>
<feature type="chain" id="PRO_5004175650" description="mannan endo-1,4-beta-mannosidase" evidence="9">
    <location>
        <begin position="20"/>
        <end position="455"/>
    </location>
</feature>
<dbReference type="VEuPathDB" id="FungiDB:AGR57_8512"/>
<dbReference type="PROSITE" id="PS00659">
    <property type="entry name" value="GLYCOSYL_HYDROL_F5"/>
    <property type="match status" value="1"/>
</dbReference>
<dbReference type="GO" id="GO:0030248">
    <property type="term" value="F:cellulose binding"/>
    <property type="evidence" value="ECO:0007669"/>
    <property type="project" value="InterPro"/>
</dbReference>
<reference evidence="11" key="1">
    <citation type="submission" date="2006-06" db="EMBL/GenBank/DDBJ databases">
        <title>Cloning, expression, and properties of two Phanerochaete chrysosporium mananases.</title>
        <authorList>
            <person name="Benech R.-O."/>
            <person name="Li X."/>
            <person name="Patton D."/>
            <person name="Powlowski J."/>
            <person name="Storms R."/>
            <person name="Tsang A."/>
        </authorList>
    </citation>
    <scope>NUCLEOTIDE SEQUENCE</scope>
    <source>
        <strain evidence="11">RP78</strain>
    </source>
</reference>
<evidence type="ECO:0000256" key="9">
    <source>
        <dbReference type="SAM" id="SignalP"/>
    </source>
</evidence>
<dbReference type="Gene3D" id="3.20.20.80">
    <property type="entry name" value="Glycosidases"/>
    <property type="match status" value="1"/>
</dbReference>
<evidence type="ECO:0000256" key="3">
    <source>
        <dbReference type="ARBA" id="ARBA00005641"/>
    </source>
</evidence>
<dbReference type="InterPro" id="IPR045053">
    <property type="entry name" value="MAN-like"/>
</dbReference>
<dbReference type="PANTHER" id="PTHR31451:SF39">
    <property type="entry name" value="MANNAN ENDO-1,4-BETA-MANNOSIDASE 1"/>
    <property type="match status" value="1"/>
</dbReference>
<dbReference type="SUPFAM" id="SSF51445">
    <property type="entry name" value="(Trans)glycosidases"/>
    <property type="match status" value="1"/>
</dbReference>
<dbReference type="PANTHER" id="PTHR31451">
    <property type="match status" value="1"/>
</dbReference>
<dbReference type="InterPro" id="IPR018087">
    <property type="entry name" value="Glyco_hydro_5_CS"/>
</dbReference>
<evidence type="ECO:0000256" key="6">
    <source>
        <dbReference type="ARBA" id="ARBA00022729"/>
    </source>
</evidence>
<keyword evidence="5" id="KW-0964">Secreted</keyword>
<dbReference type="SMR" id="Q0PQY7"/>
<keyword evidence="6 9" id="KW-0732">Signal</keyword>